<reference evidence="6" key="2">
    <citation type="submission" date="2023-01" db="EMBL/GenBank/DDBJ databases">
        <title>Draft genome sequence of Paraferrimonas sedimenticola strain NBRC 101628.</title>
        <authorList>
            <person name="Sun Q."/>
            <person name="Mori K."/>
        </authorList>
    </citation>
    <scope>NUCLEOTIDE SEQUENCE</scope>
    <source>
        <strain evidence="6">NBRC 101628</strain>
    </source>
</reference>
<dbReference type="SUPFAM" id="SSF53850">
    <property type="entry name" value="Periplasmic binding protein-like II"/>
    <property type="match status" value="1"/>
</dbReference>
<dbReference type="PANTHER" id="PTHR30126">
    <property type="entry name" value="HTH-TYPE TRANSCRIPTIONAL REGULATOR"/>
    <property type="match status" value="1"/>
</dbReference>
<dbReference type="Gene3D" id="1.10.10.10">
    <property type="entry name" value="Winged helix-like DNA-binding domain superfamily/Winged helix DNA-binding domain"/>
    <property type="match status" value="1"/>
</dbReference>
<reference evidence="6" key="1">
    <citation type="journal article" date="2014" name="Int. J. Syst. Evol. Microbiol.">
        <title>Complete genome sequence of Corynebacterium casei LMG S-19264T (=DSM 44701T), isolated from a smear-ripened cheese.</title>
        <authorList>
            <consortium name="US DOE Joint Genome Institute (JGI-PGF)"/>
            <person name="Walter F."/>
            <person name="Albersmeier A."/>
            <person name="Kalinowski J."/>
            <person name="Ruckert C."/>
        </authorList>
    </citation>
    <scope>NUCLEOTIDE SEQUENCE</scope>
    <source>
        <strain evidence="6">NBRC 101628</strain>
    </source>
</reference>
<dbReference type="InterPro" id="IPR005119">
    <property type="entry name" value="LysR_subst-bd"/>
</dbReference>
<evidence type="ECO:0000256" key="1">
    <source>
        <dbReference type="ARBA" id="ARBA00009437"/>
    </source>
</evidence>
<evidence type="ECO:0000256" key="3">
    <source>
        <dbReference type="ARBA" id="ARBA00023125"/>
    </source>
</evidence>
<dbReference type="SUPFAM" id="SSF46785">
    <property type="entry name" value="Winged helix' DNA-binding domain"/>
    <property type="match status" value="1"/>
</dbReference>
<dbReference type="PROSITE" id="PS50931">
    <property type="entry name" value="HTH_LYSR"/>
    <property type="match status" value="1"/>
</dbReference>
<dbReference type="EMBL" id="BSNC01000004">
    <property type="protein sequence ID" value="GLP96108.1"/>
    <property type="molecule type" value="Genomic_DNA"/>
</dbReference>
<gene>
    <name evidence="6" type="ORF">GCM10007895_14140</name>
</gene>
<evidence type="ECO:0000313" key="7">
    <source>
        <dbReference type="Proteomes" id="UP001161422"/>
    </source>
</evidence>
<keyword evidence="3" id="KW-0238">DNA-binding</keyword>
<organism evidence="6 7">
    <name type="scientific">Paraferrimonas sedimenticola</name>
    <dbReference type="NCBI Taxonomy" id="375674"/>
    <lineage>
        <taxon>Bacteria</taxon>
        <taxon>Pseudomonadati</taxon>
        <taxon>Pseudomonadota</taxon>
        <taxon>Gammaproteobacteria</taxon>
        <taxon>Alteromonadales</taxon>
        <taxon>Ferrimonadaceae</taxon>
        <taxon>Paraferrimonas</taxon>
    </lineage>
</organism>
<keyword evidence="2" id="KW-0805">Transcription regulation</keyword>
<protein>
    <submittedName>
        <fullName evidence="6">LysR family transcriptional regulator</fullName>
    </submittedName>
</protein>
<dbReference type="Proteomes" id="UP001161422">
    <property type="component" value="Unassembled WGS sequence"/>
</dbReference>
<evidence type="ECO:0000256" key="4">
    <source>
        <dbReference type="ARBA" id="ARBA00023163"/>
    </source>
</evidence>
<sequence length="272" mass="30346">MGKHQATISGNIARLEDELAVILFDRVGKYPQLSEAGLALYDSAKLVVESSERFNRNALNLSSNIPVTLNLGFDEALPAGAFNNFLRCVRRKYPHLKLHLIRANNARLLKLVEKGELSLAVTMTLEGTSQAYEFKALGFAQIRLLCSDQHPFASKRTVSNDDLLHATQVMHKWSEINPLKELSRMSSDVWECQTHEMVLEAIRANIGWGFSSDIIGTAIPEGTIEFKAEFAGTDFAAQYDCIWPKSHPITEVESYIINKLSDLFSLGQAAFN</sequence>
<keyword evidence="4" id="KW-0804">Transcription</keyword>
<dbReference type="GO" id="GO:0000976">
    <property type="term" value="F:transcription cis-regulatory region binding"/>
    <property type="evidence" value="ECO:0007669"/>
    <property type="project" value="TreeGrafter"/>
</dbReference>
<dbReference type="InterPro" id="IPR000847">
    <property type="entry name" value="LysR_HTH_N"/>
</dbReference>
<comment type="similarity">
    <text evidence="1">Belongs to the LysR transcriptional regulatory family.</text>
</comment>
<dbReference type="InterPro" id="IPR036388">
    <property type="entry name" value="WH-like_DNA-bd_sf"/>
</dbReference>
<evidence type="ECO:0000313" key="6">
    <source>
        <dbReference type="EMBL" id="GLP96108.1"/>
    </source>
</evidence>
<dbReference type="InterPro" id="IPR036390">
    <property type="entry name" value="WH_DNA-bd_sf"/>
</dbReference>
<evidence type="ECO:0000259" key="5">
    <source>
        <dbReference type="PROSITE" id="PS50931"/>
    </source>
</evidence>
<feature type="domain" description="HTH lysR-type" evidence="5">
    <location>
        <begin position="1"/>
        <end position="34"/>
    </location>
</feature>
<keyword evidence="7" id="KW-1185">Reference proteome</keyword>
<accession>A0AA37RW40</accession>
<comment type="caution">
    <text evidence="6">The sequence shown here is derived from an EMBL/GenBank/DDBJ whole genome shotgun (WGS) entry which is preliminary data.</text>
</comment>
<proteinExistence type="inferred from homology"/>
<dbReference type="Pfam" id="PF03466">
    <property type="entry name" value="LysR_substrate"/>
    <property type="match status" value="1"/>
</dbReference>
<dbReference type="PANTHER" id="PTHR30126:SF91">
    <property type="entry name" value="LYSR FAMILY TRANSCRIPTIONAL REGULATOR"/>
    <property type="match status" value="1"/>
</dbReference>
<dbReference type="Gene3D" id="3.40.190.290">
    <property type="match status" value="1"/>
</dbReference>
<dbReference type="GO" id="GO:0003700">
    <property type="term" value="F:DNA-binding transcription factor activity"/>
    <property type="evidence" value="ECO:0007669"/>
    <property type="project" value="InterPro"/>
</dbReference>
<name>A0AA37RW40_9GAMM</name>
<dbReference type="AlphaFoldDB" id="A0AA37RW40"/>
<dbReference type="CDD" id="cd05466">
    <property type="entry name" value="PBP2_LTTR_substrate"/>
    <property type="match status" value="1"/>
</dbReference>
<evidence type="ECO:0000256" key="2">
    <source>
        <dbReference type="ARBA" id="ARBA00023015"/>
    </source>
</evidence>